<keyword evidence="2" id="KW-1185">Reference proteome</keyword>
<dbReference type="Proteomes" id="UP000647241">
    <property type="component" value="Unassembled WGS sequence"/>
</dbReference>
<organism evidence="1 2">
    <name type="scientific">Edaphobacter dinghuensis</name>
    <dbReference type="NCBI Taxonomy" id="1560005"/>
    <lineage>
        <taxon>Bacteria</taxon>
        <taxon>Pseudomonadati</taxon>
        <taxon>Acidobacteriota</taxon>
        <taxon>Terriglobia</taxon>
        <taxon>Terriglobales</taxon>
        <taxon>Acidobacteriaceae</taxon>
        <taxon>Edaphobacter</taxon>
    </lineage>
</organism>
<sequence>MTALSFRLSAIAAEVCIASGSVASTAKTRKLKAKRAFCAINKKLPQLPWHKIAHNPLRLL</sequence>
<comment type="caution">
    <text evidence="1">The sequence shown here is derived from an EMBL/GenBank/DDBJ whole genome shotgun (WGS) entry which is preliminary data.</text>
</comment>
<evidence type="ECO:0000313" key="2">
    <source>
        <dbReference type="Proteomes" id="UP000647241"/>
    </source>
</evidence>
<dbReference type="AlphaFoldDB" id="A0A917HET5"/>
<proteinExistence type="predicted"/>
<gene>
    <name evidence="1" type="ORF">GCM10011585_18110</name>
</gene>
<evidence type="ECO:0000313" key="1">
    <source>
        <dbReference type="EMBL" id="GGG75661.1"/>
    </source>
</evidence>
<protein>
    <submittedName>
        <fullName evidence="1">Uncharacterized protein</fullName>
    </submittedName>
</protein>
<accession>A0A917HET5</accession>
<name>A0A917HET5_9BACT</name>
<reference evidence="1" key="2">
    <citation type="submission" date="2020-09" db="EMBL/GenBank/DDBJ databases">
        <authorList>
            <person name="Sun Q."/>
            <person name="Zhou Y."/>
        </authorList>
    </citation>
    <scope>NUCLEOTIDE SEQUENCE</scope>
    <source>
        <strain evidence="1">CGMCC 1.12997</strain>
    </source>
</reference>
<dbReference type="EMBL" id="BMGT01000002">
    <property type="protein sequence ID" value="GGG75661.1"/>
    <property type="molecule type" value="Genomic_DNA"/>
</dbReference>
<reference evidence="1" key="1">
    <citation type="journal article" date="2014" name="Int. J. Syst. Evol. Microbiol.">
        <title>Complete genome sequence of Corynebacterium casei LMG S-19264T (=DSM 44701T), isolated from a smear-ripened cheese.</title>
        <authorList>
            <consortium name="US DOE Joint Genome Institute (JGI-PGF)"/>
            <person name="Walter F."/>
            <person name="Albersmeier A."/>
            <person name="Kalinowski J."/>
            <person name="Ruckert C."/>
        </authorList>
    </citation>
    <scope>NUCLEOTIDE SEQUENCE</scope>
    <source>
        <strain evidence="1">CGMCC 1.12997</strain>
    </source>
</reference>